<dbReference type="InterPro" id="IPR013830">
    <property type="entry name" value="SGNH_hydro"/>
</dbReference>
<accession>M5TU22</accession>
<dbReference type="EMBL" id="ANOH01000411">
    <property type="protein sequence ID" value="EMI52660.1"/>
    <property type="molecule type" value="Genomic_DNA"/>
</dbReference>
<sequence>MGDSITFGFAIEDREHQSYPAQLAHALGDGWSVGNFGRNGRTVLKQGHAPYWDTREYKAALAMNPDIVIIKLGTNDLRPMNWEKHQADYVSDYVDLIRSFQDLDSEPKIWICYPVPVYPGHDKFKFGNEVIVNELIPKINEIAEQTGVSIIDLNTALSGKKKMFPDSIHPNAEGAKEIAKQVANAIMKHVSASAEQAHTHPSATH</sequence>
<gene>
    <name evidence="2" type="ORF">RSSM_05877</name>
</gene>
<organism evidence="2 3">
    <name type="scientific">Rhodopirellula sallentina SM41</name>
    <dbReference type="NCBI Taxonomy" id="1263870"/>
    <lineage>
        <taxon>Bacteria</taxon>
        <taxon>Pseudomonadati</taxon>
        <taxon>Planctomycetota</taxon>
        <taxon>Planctomycetia</taxon>
        <taxon>Pirellulales</taxon>
        <taxon>Pirellulaceae</taxon>
        <taxon>Rhodopirellula</taxon>
    </lineage>
</organism>
<comment type="caution">
    <text evidence="2">The sequence shown here is derived from an EMBL/GenBank/DDBJ whole genome shotgun (WGS) entry which is preliminary data.</text>
</comment>
<keyword evidence="2" id="KW-0326">Glycosidase</keyword>
<dbReference type="Pfam" id="PF13472">
    <property type="entry name" value="Lipase_GDSL_2"/>
    <property type="match status" value="1"/>
</dbReference>
<dbReference type="GO" id="GO:0016798">
    <property type="term" value="F:hydrolase activity, acting on glycosyl bonds"/>
    <property type="evidence" value="ECO:0007669"/>
    <property type="project" value="UniProtKB-KW"/>
</dbReference>
<keyword evidence="2" id="KW-0119">Carbohydrate metabolism</keyword>
<keyword evidence="2" id="KW-0624">Polysaccharide degradation</keyword>
<dbReference type="PATRIC" id="fig|1263870.3.peg.6233"/>
<dbReference type="Gene3D" id="3.40.50.1110">
    <property type="entry name" value="SGNH hydrolase"/>
    <property type="match status" value="1"/>
</dbReference>
<feature type="domain" description="SGNH hydrolase-type esterase" evidence="1">
    <location>
        <begin position="1"/>
        <end position="175"/>
    </location>
</feature>
<dbReference type="AlphaFoldDB" id="M5TU22"/>
<dbReference type="PANTHER" id="PTHR30383">
    <property type="entry name" value="THIOESTERASE 1/PROTEASE 1/LYSOPHOSPHOLIPASE L1"/>
    <property type="match status" value="1"/>
</dbReference>
<keyword evidence="3" id="KW-1185">Reference proteome</keyword>
<evidence type="ECO:0000313" key="2">
    <source>
        <dbReference type="EMBL" id="EMI52660.1"/>
    </source>
</evidence>
<proteinExistence type="predicted"/>
<dbReference type="InterPro" id="IPR051532">
    <property type="entry name" value="Ester_Hydrolysis_Enzymes"/>
</dbReference>
<dbReference type="SUPFAM" id="SSF52266">
    <property type="entry name" value="SGNH hydrolase"/>
    <property type="match status" value="1"/>
</dbReference>
<keyword evidence="2" id="KW-0858">Xylan degradation</keyword>
<dbReference type="GO" id="GO:0004622">
    <property type="term" value="F:phosphatidylcholine lysophospholipase activity"/>
    <property type="evidence" value="ECO:0007669"/>
    <property type="project" value="TreeGrafter"/>
</dbReference>
<reference evidence="2 3" key="1">
    <citation type="journal article" date="2013" name="Mar. Genomics">
        <title>Expression of sulfatases in Rhodopirellula baltica and the diversity of sulfatases in the genus Rhodopirellula.</title>
        <authorList>
            <person name="Wegner C.E."/>
            <person name="Richter-Heitmann T."/>
            <person name="Klindworth A."/>
            <person name="Klockow C."/>
            <person name="Richter M."/>
            <person name="Achstetter T."/>
            <person name="Glockner F.O."/>
            <person name="Harder J."/>
        </authorList>
    </citation>
    <scope>NUCLEOTIDE SEQUENCE [LARGE SCALE GENOMIC DNA]</scope>
    <source>
        <strain evidence="2 3">SM41</strain>
    </source>
</reference>
<dbReference type="InterPro" id="IPR036514">
    <property type="entry name" value="SGNH_hydro_sf"/>
</dbReference>
<name>M5TU22_9BACT</name>
<dbReference type="GO" id="GO:0045493">
    <property type="term" value="P:xylan catabolic process"/>
    <property type="evidence" value="ECO:0007669"/>
    <property type="project" value="UniProtKB-KW"/>
</dbReference>
<keyword evidence="2" id="KW-0378">Hydrolase</keyword>
<dbReference type="Proteomes" id="UP000011885">
    <property type="component" value="Unassembled WGS sequence"/>
</dbReference>
<protein>
    <submittedName>
        <fullName evidence="2">Xylanase</fullName>
    </submittedName>
</protein>
<evidence type="ECO:0000313" key="3">
    <source>
        <dbReference type="Proteomes" id="UP000011885"/>
    </source>
</evidence>
<dbReference type="PANTHER" id="PTHR30383:SF5">
    <property type="entry name" value="SGNH HYDROLASE-TYPE ESTERASE DOMAIN-CONTAINING PROTEIN"/>
    <property type="match status" value="1"/>
</dbReference>
<evidence type="ECO:0000259" key="1">
    <source>
        <dbReference type="Pfam" id="PF13472"/>
    </source>
</evidence>